<dbReference type="KEGG" id="azc:AZC_2111"/>
<gene>
    <name evidence="7" type="ordered locus">AZC_2111</name>
</gene>
<reference evidence="8" key="2">
    <citation type="submission" date="2007-04" db="EMBL/GenBank/DDBJ databases">
        <title>Complete genome sequence of the nitrogen-fixing bacterium Azorhizobium caulinodans ORS571.</title>
        <authorList>
            <person name="Lee K.B."/>
            <person name="Backer P.D."/>
            <person name="Aono T."/>
            <person name="Liu C.T."/>
            <person name="Suzuki S."/>
            <person name="Suzuki T."/>
            <person name="Kaneko T."/>
            <person name="Yamada M."/>
            <person name="Tabata S."/>
            <person name="Kupfer D.M."/>
            <person name="Najar F.Z."/>
            <person name="Wiley G.B."/>
            <person name="Roe B."/>
            <person name="Binnewies T."/>
            <person name="Ussery D."/>
            <person name="Vereecke D."/>
            <person name="Gevers D."/>
            <person name="Holsters M."/>
            <person name="Oyaizu H."/>
        </authorList>
    </citation>
    <scope>NUCLEOTIDE SEQUENCE [LARGE SCALE GENOMIC DNA]</scope>
    <source>
        <strain evidence="8">ATCC 43989 / DSM 5975 / JCM 20966 / LMG 6465 / NBRC 14845 / NCIMB 13405 / ORS 571</strain>
    </source>
</reference>
<dbReference type="Gene3D" id="1.10.3470.10">
    <property type="entry name" value="ABC transporter involved in vitamin B12 uptake, BtuC"/>
    <property type="match status" value="1"/>
</dbReference>
<feature type="transmembrane region" description="Helical" evidence="6">
    <location>
        <begin position="235"/>
        <end position="252"/>
    </location>
</feature>
<reference evidence="7 8" key="5">
    <citation type="journal article" date="2010" name="Appl. Environ. Microbiol.">
        <title>phrR-like gene praR of Azorhizobium caulinodans ORS571 is essential for symbiosis with Sesbania rostrata and is involved in expression of reb genes.</title>
        <authorList>
            <person name="Akiba N."/>
            <person name="Aono T."/>
            <person name="Toyazaki H."/>
            <person name="Sato S."/>
            <person name="Oyaizu H."/>
        </authorList>
    </citation>
    <scope>NUCLEOTIDE SEQUENCE [LARGE SCALE GENOMIC DNA]</scope>
    <source>
        <strain evidence="8">ATCC 43989 / DSM 5975 / JCM 20966 / LMG 6465 / NBRC 14845 / NCIMB 13405 / ORS 571</strain>
    </source>
</reference>
<reference evidence="7 8" key="4">
    <citation type="journal article" date="2009" name="Appl. Environ. Microbiol.">
        <title>Comparative genome-wide transcriptional profiling of Azorhizobium caulinodans ORS571 grown under free-living and symbiotic conditions.</title>
        <authorList>
            <person name="Tsukada S."/>
            <person name="Aono T."/>
            <person name="Akiba N."/>
            <person name="Lee KB."/>
            <person name="Liu CT."/>
            <person name="Toyazaki H."/>
            <person name="Oyaizu H."/>
        </authorList>
    </citation>
    <scope>NUCLEOTIDE SEQUENCE [LARGE SCALE GENOMIC DNA]</scope>
    <source>
        <strain evidence="8">ATCC 43989 / DSM 5975 / JCM 20966 / LMG 6465 / NBRC 14845 / NCIMB 13405 / ORS 571</strain>
    </source>
</reference>
<evidence type="ECO:0000256" key="5">
    <source>
        <dbReference type="ARBA" id="ARBA00023136"/>
    </source>
</evidence>
<dbReference type="CDD" id="cd06581">
    <property type="entry name" value="TM_PBP1_LivM_like"/>
    <property type="match status" value="1"/>
</dbReference>
<comment type="subcellular location">
    <subcellularLocation>
        <location evidence="1">Cell membrane</location>
        <topology evidence="1">Multi-pass membrane protein</topology>
    </subcellularLocation>
</comment>
<dbReference type="STRING" id="438753.AZC_2111"/>
<keyword evidence="4 6" id="KW-1133">Transmembrane helix</keyword>
<keyword evidence="2" id="KW-1003">Cell membrane</keyword>
<dbReference type="PANTHER" id="PTHR30482">
    <property type="entry name" value="HIGH-AFFINITY BRANCHED-CHAIN AMINO ACID TRANSPORT SYSTEM PERMEASE"/>
    <property type="match status" value="1"/>
</dbReference>
<dbReference type="AlphaFoldDB" id="A8I7E0"/>
<reference evidence="7 8" key="6">
    <citation type="journal article" date="2011" name="Appl. Environ. Microbiol.">
        <title>Involvement of the azorhizobial chromosome partition gene (parA) in the onset of bacteroid differentiation during Sesbania rostrata stem nodule development.</title>
        <authorList>
            <person name="Liu CT."/>
            <person name="Lee KB."/>
            <person name="Wang YS."/>
            <person name="Peng MH."/>
            <person name="Lee KT."/>
            <person name="Suzuki S."/>
            <person name="Suzuki T."/>
            <person name="Oyaizu H."/>
        </authorList>
    </citation>
    <scope>NUCLEOTIDE SEQUENCE [LARGE SCALE GENOMIC DNA]</scope>
    <source>
        <strain evidence="8">ATCC 43989 / DSM 5975 / JCM 20966 / LMG 6465 / NBRC 14845 / NCIMB 13405 / ORS 571</strain>
    </source>
</reference>
<evidence type="ECO:0000256" key="2">
    <source>
        <dbReference type="ARBA" id="ARBA00022475"/>
    </source>
</evidence>
<dbReference type="InterPro" id="IPR037294">
    <property type="entry name" value="ABC_BtuC-like"/>
</dbReference>
<feature type="transmembrane region" description="Helical" evidence="6">
    <location>
        <begin position="110"/>
        <end position="132"/>
    </location>
</feature>
<evidence type="ECO:0000256" key="3">
    <source>
        <dbReference type="ARBA" id="ARBA00022692"/>
    </source>
</evidence>
<feature type="transmembrane region" description="Helical" evidence="6">
    <location>
        <begin position="152"/>
        <end position="173"/>
    </location>
</feature>
<keyword evidence="3 6" id="KW-0812">Transmembrane</keyword>
<evidence type="ECO:0000256" key="1">
    <source>
        <dbReference type="ARBA" id="ARBA00004651"/>
    </source>
</evidence>
<evidence type="ECO:0000256" key="4">
    <source>
        <dbReference type="ARBA" id="ARBA00022989"/>
    </source>
</evidence>
<reference evidence="7 8" key="1">
    <citation type="journal article" date="2007" name="Appl. Environ. Microbiol.">
        <title>Rhizobial factors required for stem nodule maturation and maintenance in Sesbania rostrata-Azorhizobium caulinodans ORS571 symbiosis.</title>
        <authorList>
            <person name="Suzuki S."/>
            <person name="Aono T."/>
            <person name="Lee KB."/>
            <person name="Suzuki T."/>
            <person name="Liu CT."/>
            <person name="Miwa H."/>
            <person name="Wakao S."/>
            <person name="Iki T."/>
            <person name="Oyaizu H."/>
        </authorList>
    </citation>
    <scope>NUCLEOTIDE SEQUENCE [LARGE SCALE GENOMIC DNA]</scope>
    <source>
        <strain evidence="8">ATCC 43989 / DSM 5975 / JCM 20966 / LMG 6465 / NBRC 14845 / NCIMB 13405 / ORS 571</strain>
    </source>
</reference>
<dbReference type="InterPro" id="IPR001851">
    <property type="entry name" value="ABC_transp_permease"/>
</dbReference>
<keyword evidence="8" id="KW-1185">Reference proteome</keyword>
<dbReference type="HOGENOM" id="CLU_031365_2_0_5"/>
<dbReference type="EMBL" id="AP009384">
    <property type="protein sequence ID" value="BAF88109.1"/>
    <property type="molecule type" value="Genomic_DNA"/>
</dbReference>
<dbReference type="RefSeq" id="WP_012170638.1">
    <property type="nucleotide sequence ID" value="NC_009937.1"/>
</dbReference>
<dbReference type="InterPro" id="IPR043428">
    <property type="entry name" value="LivM-like"/>
</dbReference>
<protein>
    <submittedName>
        <fullName evidence="7">Amino acid ABC transporter permease protein</fullName>
    </submittedName>
</protein>
<feature type="transmembrane region" description="Helical" evidence="6">
    <location>
        <begin position="54"/>
        <end position="74"/>
    </location>
</feature>
<proteinExistence type="predicted"/>
<feature type="transmembrane region" description="Helical" evidence="6">
    <location>
        <begin position="286"/>
        <end position="308"/>
    </location>
</feature>
<accession>A8I7E0</accession>
<evidence type="ECO:0000313" key="8">
    <source>
        <dbReference type="Proteomes" id="UP000000270"/>
    </source>
</evidence>
<feature type="transmembrane region" description="Helical" evidence="6">
    <location>
        <begin position="209"/>
        <end position="229"/>
    </location>
</feature>
<organism evidence="7 8">
    <name type="scientific">Azorhizobium caulinodans (strain ATCC 43989 / DSM 5975 / JCM 20966 / LMG 6465 / NBRC 14845 / NCIMB 13405 / ORS 571)</name>
    <dbReference type="NCBI Taxonomy" id="438753"/>
    <lineage>
        <taxon>Bacteria</taxon>
        <taxon>Pseudomonadati</taxon>
        <taxon>Pseudomonadota</taxon>
        <taxon>Alphaproteobacteria</taxon>
        <taxon>Hyphomicrobiales</taxon>
        <taxon>Xanthobacteraceae</taxon>
        <taxon>Azorhizobium</taxon>
    </lineage>
</organism>
<feature type="transmembrane region" description="Helical" evidence="6">
    <location>
        <begin position="27"/>
        <end position="47"/>
    </location>
</feature>
<dbReference type="eggNOG" id="COG4177">
    <property type="taxonomic scope" value="Bacteria"/>
</dbReference>
<name>A8I7E0_AZOC5</name>
<feature type="transmembrane region" description="Helical" evidence="6">
    <location>
        <begin position="80"/>
        <end position="103"/>
    </location>
</feature>
<dbReference type="Pfam" id="PF02653">
    <property type="entry name" value="BPD_transp_2"/>
    <property type="match status" value="1"/>
</dbReference>
<dbReference type="Proteomes" id="UP000000270">
    <property type="component" value="Chromosome"/>
</dbReference>
<dbReference type="GO" id="GO:0005886">
    <property type="term" value="C:plasma membrane"/>
    <property type="evidence" value="ECO:0007669"/>
    <property type="project" value="UniProtKB-SubCell"/>
</dbReference>
<keyword evidence="5 6" id="KW-0472">Membrane</keyword>
<dbReference type="GO" id="GO:0015658">
    <property type="term" value="F:branched-chain amino acid transmembrane transporter activity"/>
    <property type="evidence" value="ECO:0007669"/>
    <property type="project" value="InterPro"/>
</dbReference>
<evidence type="ECO:0000256" key="6">
    <source>
        <dbReference type="SAM" id="Phobius"/>
    </source>
</evidence>
<sequence>MTRGILPLLALVVLIAALPLVTASNTAINFVVFVLIIALGAQGWNLLGGVGGQFSFGHAAFFGTGAYVSAVLQARFGVNAWVAFAAGVAMGALVGWVIGFLSFRAGLRGSYFALVTLAFAEVLRILANALPITGGGAGLLLKLDLGLGNFQFSSRAVFLWIALALVAAGLLLCRWIADSRFGAQLVAVRENEDAARALGVDVLKVKLKAITLSGALTAAAGAFYLQYFLYLDANIAYGVWISVEVLLAAMVGGRGTVLGPLVGAFALHGLGDVTKQYAGGIPGIDLAVYGAVLIFVVAFAPSGLIGLVQRLFARRSTAAQGGA</sequence>
<dbReference type="PANTHER" id="PTHR30482:SF10">
    <property type="entry name" value="HIGH-AFFINITY BRANCHED-CHAIN AMINO ACID TRANSPORT PROTEIN BRAE"/>
    <property type="match status" value="1"/>
</dbReference>
<evidence type="ECO:0000313" key="7">
    <source>
        <dbReference type="EMBL" id="BAF88109.1"/>
    </source>
</evidence>
<reference evidence="7 8" key="3">
    <citation type="journal article" date="2008" name="BMC Genomics">
        <title>The genome of the versatile nitrogen fixer Azorhizobium caulinodans ORS571.</title>
        <authorList>
            <person name="Lee KB."/>
            <person name="Backer P.D."/>
            <person name="Aono T."/>
            <person name="Liu CT."/>
            <person name="Suzuki S."/>
            <person name="Suzuki T."/>
            <person name="Kaneko T."/>
            <person name="Yamada M."/>
            <person name="Tabata S."/>
            <person name="Kupfer D.M."/>
            <person name="Najar F.Z."/>
            <person name="Wiley G.B."/>
            <person name="Roe B."/>
            <person name="Binnewies T.T."/>
            <person name="Ussery D.W."/>
            <person name="D'Haeze W."/>
            <person name="Herder J.D."/>
            <person name="Gevers D."/>
            <person name="Vereecke D."/>
            <person name="Holsters M."/>
            <person name="Oyaizu H."/>
        </authorList>
    </citation>
    <scope>NUCLEOTIDE SEQUENCE [LARGE SCALE GENOMIC DNA]</scope>
    <source>
        <strain evidence="8">ATCC 43989 / DSM 5975 / JCM 20966 / LMG 6465 / NBRC 14845 / NCIMB 13405 / ORS 571</strain>
    </source>
</reference>